<dbReference type="AlphaFoldDB" id="A0A1T4R8Y5"/>
<evidence type="ECO:0000313" key="2">
    <source>
        <dbReference type="Proteomes" id="UP000190061"/>
    </source>
</evidence>
<sequence length="84" mass="9681">MKSINDNQLQSLKRRQPNNVIKVSLPASAYYDLDSFQKVQKDILGRLGCMACCSGWDIRWDLQRRFLVDEKLDIQGDRFGGPGY</sequence>
<dbReference type="Proteomes" id="UP000190061">
    <property type="component" value="Unassembled WGS sequence"/>
</dbReference>
<reference evidence="1 2" key="1">
    <citation type="submission" date="2017-02" db="EMBL/GenBank/DDBJ databases">
        <authorList>
            <person name="Peterson S.W."/>
        </authorList>
    </citation>
    <scope>NUCLEOTIDE SEQUENCE [LARGE SCALE GENOMIC DNA]</scope>
    <source>
        <strain evidence="1 2">DSM 21749</strain>
    </source>
</reference>
<dbReference type="STRING" id="1122188.SAMN02745674_02050"/>
<protein>
    <submittedName>
        <fullName evidence="1">Uncharacterized protein</fullName>
    </submittedName>
</protein>
<gene>
    <name evidence="1" type="ORF">SAMN02745674_02050</name>
</gene>
<dbReference type="EMBL" id="FUXP01000007">
    <property type="protein sequence ID" value="SKA12484.1"/>
    <property type="molecule type" value="Genomic_DNA"/>
</dbReference>
<name>A0A1T4R8Y5_9GAMM</name>
<accession>A0A1T4R8Y5</accession>
<proteinExistence type="predicted"/>
<evidence type="ECO:0000313" key="1">
    <source>
        <dbReference type="EMBL" id="SKA12484.1"/>
    </source>
</evidence>
<dbReference type="OrthoDB" id="9785840at2"/>
<organism evidence="1 2">
    <name type="scientific">Lysobacter spongiicola DSM 21749</name>
    <dbReference type="NCBI Taxonomy" id="1122188"/>
    <lineage>
        <taxon>Bacteria</taxon>
        <taxon>Pseudomonadati</taxon>
        <taxon>Pseudomonadota</taxon>
        <taxon>Gammaproteobacteria</taxon>
        <taxon>Lysobacterales</taxon>
        <taxon>Lysobacteraceae</taxon>
        <taxon>Novilysobacter</taxon>
    </lineage>
</organism>
<dbReference type="RefSeq" id="WP_078758616.1">
    <property type="nucleotide sequence ID" value="NZ_FUXP01000007.1"/>
</dbReference>
<keyword evidence="2" id="KW-1185">Reference proteome</keyword>